<dbReference type="EMBL" id="CAKOFQ010009208">
    <property type="protein sequence ID" value="CAH2017313.1"/>
    <property type="molecule type" value="Genomic_DNA"/>
</dbReference>
<comment type="caution">
    <text evidence="1">The sequence shown here is derived from an EMBL/GenBank/DDBJ whole genome shotgun (WGS) entry which is preliminary data.</text>
</comment>
<sequence>MPKSDMGKLIEEKSFVIMGLNNQTANLQARYENANIKSLESEQLVIQIKNNAIQRMSEIDQVKTSIWNLCTHMAQGKRQPMKIKKDNIEEQIMYIKRTLTELAKVNQILRKQARLAKLKKKLVLIVNIYIYIYIYIQGDFEVESFILTLIKRNVFSFTIFLVKLK</sequence>
<evidence type="ECO:0000313" key="2">
    <source>
        <dbReference type="Proteomes" id="UP001152888"/>
    </source>
</evidence>
<protein>
    <submittedName>
        <fullName evidence="1">Uncharacterized protein</fullName>
    </submittedName>
</protein>
<proteinExistence type="predicted"/>
<gene>
    <name evidence="1" type="ORF">ACAOBT_LOCUS35932</name>
</gene>
<dbReference type="Proteomes" id="UP001152888">
    <property type="component" value="Unassembled WGS sequence"/>
</dbReference>
<accession>A0A9P0QCQ8</accession>
<dbReference type="AlphaFoldDB" id="A0A9P0QCQ8"/>
<dbReference type="OrthoDB" id="10264298at2759"/>
<organism evidence="1 2">
    <name type="scientific">Acanthoscelides obtectus</name>
    <name type="common">Bean weevil</name>
    <name type="synonym">Bruchus obtectus</name>
    <dbReference type="NCBI Taxonomy" id="200917"/>
    <lineage>
        <taxon>Eukaryota</taxon>
        <taxon>Metazoa</taxon>
        <taxon>Ecdysozoa</taxon>
        <taxon>Arthropoda</taxon>
        <taxon>Hexapoda</taxon>
        <taxon>Insecta</taxon>
        <taxon>Pterygota</taxon>
        <taxon>Neoptera</taxon>
        <taxon>Endopterygota</taxon>
        <taxon>Coleoptera</taxon>
        <taxon>Polyphaga</taxon>
        <taxon>Cucujiformia</taxon>
        <taxon>Chrysomeloidea</taxon>
        <taxon>Chrysomelidae</taxon>
        <taxon>Bruchinae</taxon>
        <taxon>Bruchini</taxon>
        <taxon>Acanthoscelides</taxon>
    </lineage>
</organism>
<reference evidence="1" key="1">
    <citation type="submission" date="2022-03" db="EMBL/GenBank/DDBJ databases">
        <authorList>
            <person name="Sayadi A."/>
        </authorList>
    </citation>
    <scope>NUCLEOTIDE SEQUENCE</scope>
</reference>
<keyword evidence="2" id="KW-1185">Reference proteome</keyword>
<name>A0A9P0QCQ8_ACAOB</name>
<evidence type="ECO:0000313" key="1">
    <source>
        <dbReference type="EMBL" id="CAH2017313.1"/>
    </source>
</evidence>